<dbReference type="InterPro" id="IPR050091">
    <property type="entry name" value="PKS_NRPS_Biosynth_Enz"/>
</dbReference>
<dbReference type="GO" id="GO:0071770">
    <property type="term" value="P:DIM/DIP cell wall layer assembly"/>
    <property type="evidence" value="ECO:0007669"/>
    <property type="project" value="TreeGrafter"/>
</dbReference>
<dbReference type="AlphaFoldDB" id="A0A1E3H9K6"/>
<feature type="domain" description="Ketosynthase family 3 (KS3)" evidence="4">
    <location>
        <begin position="14"/>
        <end position="150"/>
    </location>
</feature>
<dbReference type="GO" id="GO:0004315">
    <property type="term" value="F:3-oxoacyl-[acyl-carrier-protein] synthase activity"/>
    <property type="evidence" value="ECO:0007669"/>
    <property type="project" value="UniProtKB-EC"/>
</dbReference>
<dbReference type="GO" id="GO:0006633">
    <property type="term" value="P:fatty acid biosynthetic process"/>
    <property type="evidence" value="ECO:0007669"/>
    <property type="project" value="TreeGrafter"/>
</dbReference>
<organism evidence="5 6">
    <name type="scientific">Methylobrevis pamukkalensis</name>
    <dbReference type="NCBI Taxonomy" id="1439726"/>
    <lineage>
        <taxon>Bacteria</taxon>
        <taxon>Pseudomonadati</taxon>
        <taxon>Pseudomonadota</taxon>
        <taxon>Alphaproteobacteria</taxon>
        <taxon>Hyphomicrobiales</taxon>
        <taxon>Pleomorphomonadaceae</taxon>
        <taxon>Methylobrevis</taxon>
    </lineage>
</organism>
<keyword evidence="2" id="KW-0597">Phosphoprotein</keyword>
<dbReference type="InterPro" id="IPR020841">
    <property type="entry name" value="PKS_Beta-ketoAc_synthase_dom"/>
</dbReference>
<evidence type="ECO:0000313" key="5">
    <source>
        <dbReference type="EMBL" id="ODN72171.1"/>
    </source>
</evidence>
<dbReference type="PROSITE" id="PS52004">
    <property type="entry name" value="KS3_2"/>
    <property type="match status" value="1"/>
</dbReference>
<dbReference type="InterPro" id="IPR014030">
    <property type="entry name" value="Ketoacyl_synth_N"/>
</dbReference>
<accession>A0A1E3H9K6</accession>
<dbReference type="PANTHER" id="PTHR43775">
    <property type="entry name" value="FATTY ACID SYNTHASE"/>
    <property type="match status" value="1"/>
</dbReference>
<dbReference type="Pfam" id="PF00109">
    <property type="entry name" value="ketoacyl-synt"/>
    <property type="match status" value="1"/>
</dbReference>
<dbReference type="GO" id="GO:0004312">
    <property type="term" value="F:fatty acid synthase activity"/>
    <property type="evidence" value="ECO:0007669"/>
    <property type="project" value="TreeGrafter"/>
</dbReference>
<feature type="region of interest" description="Disordered" evidence="3">
    <location>
        <begin position="118"/>
        <end position="150"/>
    </location>
</feature>
<reference evidence="5 6" key="1">
    <citation type="submission" date="2016-07" db="EMBL/GenBank/DDBJ databases">
        <title>Draft Genome Sequence of Methylobrevis pamukkalensis PK2.</title>
        <authorList>
            <person name="Vasilenko O.V."/>
            <person name="Doronina N.V."/>
            <person name="Shmareva M.N."/>
            <person name="Tarlachkov S.V."/>
            <person name="Mustakhimov I."/>
            <person name="Trotsenko Y.A."/>
        </authorList>
    </citation>
    <scope>NUCLEOTIDE SEQUENCE [LARGE SCALE GENOMIC DNA]</scope>
    <source>
        <strain evidence="5 6">PK2</strain>
    </source>
</reference>
<comment type="caution">
    <text evidence="5">The sequence shown here is derived from an EMBL/GenBank/DDBJ whole genome shotgun (WGS) entry which is preliminary data.</text>
</comment>
<evidence type="ECO:0000256" key="1">
    <source>
        <dbReference type="ARBA" id="ARBA00022450"/>
    </source>
</evidence>
<dbReference type="EMBL" id="MCRJ01000006">
    <property type="protein sequence ID" value="ODN72171.1"/>
    <property type="molecule type" value="Genomic_DNA"/>
</dbReference>
<feature type="compositionally biased region" description="Low complexity" evidence="3">
    <location>
        <begin position="118"/>
        <end position="128"/>
    </location>
</feature>
<sequence>MSQTHLSAPAARSGLEIAVIGMAGRFPGAQDVAAFWRNLVAGRETIGRWTREEALAAGMDPAEVEAEDFVPAGGRLDGADLFDAGFFGLSPGEAEILDPQQRVFLECAWTALETAATPGPAAPARSASTPPPASTPICSIFSATPASAAR</sequence>
<gene>
    <name evidence="5" type="primary">ppsE_2</name>
    <name evidence="5" type="ORF">A6302_00469</name>
</gene>
<evidence type="ECO:0000313" key="6">
    <source>
        <dbReference type="Proteomes" id="UP000094622"/>
    </source>
</evidence>
<dbReference type="RefSeq" id="WP_245293866.1">
    <property type="nucleotide sequence ID" value="NZ_MCRJ01000006.1"/>
</dbReference>
<dbReference type="GO" id="GO:0005737">
    <property type="term" value="C:cytoplasm"/>
    <property type="evidence" value="ECO:0007669"/>
    <property type="project" value="TreeGrafter"/>
</dbReference>
<dbReference type="InterPro" id="IPR016039">
    <property type="entry name" value="Thiolase-like"/>
</dbReference>
<dbReference type="GO" id="GO:0005886">
    <property type="term" value="C:plasma membrane"/>
    <property type="evidence" value="ECO:0007669"/>
    <property type="project" value="TreeGrafter"/>
</dbReference>
<evidence type="ECO:0000256" key="3">
    <source>
        <dbReference type="SAM" id="MobiDB-lite"/>
    </source>
</evidence>
<feature type="compositionally biased region" description="Polar residues" evidence="3">
    <location>
        <begin position="141"/>
        <end position="150"/>
    </location>
</feature>
<evidence type="ECO:0000256" key="2">
    <source>
        <dbReference type="ARBA" id="ARBA00022553"/>
    </source>
</evidence>
<dbReference type="EC" id="2.3.1.41" evidence="5"/>
<dbReference type="Gene3D" id="3.40.47.10">
    <property type="match status" value="1"/>
</dbReference>
<name>A0A1E3H9K6_9HYPH</name>
<dbReference type="SMART" id="SM00825">
    <property type="entry name" value="PKS_KS"/>
    <property type="match status" value="1"/>
</dbReference>
<keyword evidence="5" id="KW-0012">Acyltransferase</keyword>
<dbReference type="Proteomes" id="UP000094622">
    <property type="component" value="Unassembled WGS sequence"/>
</dbReference>
<proteinExistence type="predicted"/>
<evidence type="ECO:0000259" key="4">
    <source>
        <dbReference type="PROSITE" id="PS52004"/>
    </source>
</evidence>
<keyword evidence="6" id="KW-1185">Reference proteome</keyword>
<keyword evidence="1" id="KW-0596">Phosphopantetheine</keyword>
<dbReference type="SUPFAM" id="SSF53901">
    <property type="entry name" value="Thiolase-like"/>
    <property type="match status" value="1"/>
</dbReference>
<protein>
    <submittedName>
        <fullName evidence="5">Phthiocerol synthesis polyketide synthase type I PpsE</fullName>
        <ecNumber evidence="5">2.3.1.41</ecNumber>
    </submittedName>
</protein>
<dbReference type="PANTHER" id="PTHR43775:SF37">
    <property type="entry name" value="SI:DKEY-61P9.11"/>
    <property type="match status" value="1"/>
</dbReference>
<keyword evidence="5" id="KW-0808">Transferase</keyword>